<name>B9XCU2_PEDPL</name>
<dbReference type="NCBIfam" id="TIGR02603">
    <property type="entry name" value="CxxCH_TIGR02603"/>
    <property type="match status" value="1"/>
</dbReference>
<dbReference type="RefSeq" id="WP_007413640.1">
    <property type="nucleotide sequence ID" value="NZ_ABOX02000005.1"/>
</dbReference>
<organism evidence="7 8">
    <name type="scientific">Pedosphaera parvula (strain Ellin514)</name>
    <dbReference type="NCBI Taxonomy" id="320771"/>
    <lineage>
        <taxon>Bacteria</taxon>
        <taxon>Pseudomonadati</taxon>
        <taxon>Verrucomicrobiota</taxon>
        <taxon>Pedosphaerae</taxon>
        <taxon>Pedosphaerales</taxon>
        <taxon>Pedosphaeraceae</taxon>
        <taxon>Pedosphaera</taxon>
    </lineage>
</organism>
<keyword evidence="1 4" id="KW-0349">Heme</keyword>
<feature type="chain" id="PRO_5002894293" evidence="5">
    <location>
        <begin position="23"/>
        <end position="1007"/>
    </location>
</feature>
<evidence type="ECO:0000313" key="7">
    <source>
        <dbReference type="EMBL" id="EEF62288.1"/>
    </source>
</evidence>
<dbReference type="Pfam" id="PF23500">
    <property type="entry name" value="DUF7133"/>
    <property type="match status" value="1"/>
</dbReference>
<proteinExistence type="predicted"/>
<evidence type="ECO:0000256" key="3">
    <source>
        <dbReference type="ARBA" id="ARBA00023004"/>
    </source>
</evidence>
<dbReference type="Gene3D" id="1.25.10.10">
    <property type="entry name" value="Leucine-rich Repeat Variant"/>
    <property type="match status" value="2"/>
</dbReference>
<dbReference type="InterPro" id="IPR055557">
    <property type="entry name" value="DUF7133"/>
</dbReference>
<dbReference type="OrthoDB" id="175027at2"/>
<comment type="caution">
    <text evidence="7">The sequence shown here is derived from an EMBL/GenBank/DDBJ whole genome shotgun (WGS) entry which is preliminary data.</text>
</comment>
<dbReference type="Pfam" id="PF13646">
    <property type="entry name" value="HEAT_2"/>
    <property type="match status" value="1"/>
</dbReference>
<evidence type="ECO:0000256" key="5">
    <source>
        <dbReference type="SAM" id="SignalP"/>
    </source>
</evidence>
<accession>B9XCU2</accession>
<evidence type="ECO:0000256" key="2">
    <source>
        <dbReference type="ARBA" id="ARBA00022723"/>
    </source>
</evidence>
<dbReference type="STRING" id="320771.Cflav_PD4923"/>
<dbReference type="GO" id="GO:0020037">
    <property type="term" value="F:heme binding"/>
    <property type="evidence" value="ECO:0007669"/>
    <property type="project" value="InterPro"/>
</dbReference>
<dbReference type="SUPFAM" id="SSF48371">
    <property type="entry name" value="ARM repeat"/>
    <property type="match status" value="2"/>
</dbReference>
<dbReference type="PANTHER" id="PTHR33546:SF1">
    <property type="entry name" value="LARGE, MULTIFUNCTIONAL SECRETED PROTEIN"/>
    <property type="match status" value="1"/>
</dbReference>
<dbReference type="GO" id="GO:0009055">
    <property type="term" value="F:electron transfer activity"/>
    <property type="evidence" value="ECO:0007669"/>
    <property type="project" value="InterPro"/>
</dbReference>
<dbReference type="InterPro" id="IPR036909">
    <property type="entry name" value="Cyt_c-like_dom_sf"/>
</dbReference>
<dbReference type="InterPro" id="IPR016024">
    <property type="entry name" value="ARM-type_fold"/>
</dbReference>
<sequence precursor="true">MMRNVLVLAVVSGFLAGSDAYAAGKQLTGQHAPANTAALAPAEAQKAFTVPEGFEVRLFASEPDVINPVAMAWDERGRLWVVELYEYPLGAAPGTKPRDRIKILEDTDGDGRADKVTVFADGLNLATGIQVGYGGVFVGQAPDLLFLQDTNHDDIADTRTVLMTGFGLEDRHELLNGFTWGPDGQLYITHGVFTHSKVKIPEASAPGVEVTAAVARFQPRTKRFEVYADGTSNPWGVDFDRYGNAFVSACVIDHLFHMAAGGIYVRQGGTPANPYSYQLLPSIVDHKHLMAAYAGIQVYQGNQFPKEWQGEVLFGNIHQSAINHDHLVPNGSSFKAEAQKDFLTTTDGWFRPVSEQVGPDGALWVMDWYDKYPCYQNAQADPEGVDRERGRIWRVVYTGKHPGAKVPSRPEVKMDLAKMSTVELVNLLAHPNIWQRKTAQRVLTERRDPAAVPALKKLLSDGKTLEARLFALWTLNSSDQISESVLEDFYQDKEPAIRAWIARIAGERRLADEAVIKGLAKLASDPDPSVRLAVATAARQLVSGSLTVDTPVPDSLKEIETGRILAPLVIASADAKDPLIPFMIWQAAEPRIAEHPEFAFRWLAANGAEAMPLRDQIARKTMRRVCDTQDTAKLDMAMQFLEAVSGKNTALTAAALDGLLEGLQGNKLKPTVDTDALLKKLAASGKPELVDRAQRLGTLWGNASSIQAAVGTVNDSKASTDERIKAVQAVRKVKSSAARDAMVKVLSNNNPEPLKLEAIRALGEIGGDNVAEGLVERWKEFTPGERRVAAEVLVSRHRWIYTFLSAIETKAIFANEIPATVIRTLSENSDAAIRQRAVQDIGRVRPADADKQKIIAVKKQMILEGKADLQAGHELAKKTCFVCHKLYGEGAEVGPDLTGVGRSTLDALLANVIDPNQVVGKGYENTEVETKDGRSISGRLVENTDTHVKLLSAGPKEEVVAKSDIAVMRTGELSLMPEGLEQMSDADFRNLMMFILHPPQEKIAQQK</sequence>
<dbReference type="EMBL" id="ABOX02000005">
    <property type="protein sequence ID" value="EEF62288.1"/>
    <property type="molecule type" value="Genomic_DNA"/>
</dbReference>
<dbReference type="InterPro" id="IPR009056">
    <property type="entry name" value="Cyt_c-like_dom"/>
</dbReference>
<evidence type="ECO:0000256" key="1">
    <source>
        <dbReference type="ARBA" id="ARBA00022617"/>
    </source>
</evidence>
<dbReference type="Gene3D" id="1.10.760.10">
    <property type="entry name" value="Cytochrome c-like domain"/>
    <property type="match status" value="1"/>
</dbReference>
<dbReference type="GO" id="GO:0046872">
    <property type="term" value="F:metal ion binding"/>
    <property type="evidence" value="ECO:0007669"/>
    <property type="project" value="UniProtKB-KW"/>
</dbReference>
<protein>
    <submittedName>
        <fullName evidence="7">Membrane-bound dehydrogenase domain protein</fullName>
    </submittedName>
</protein>
<feature type="signal peptide" evidence="5">
    <location>
        <begin position="1"/>
        <end position="22"/>
    </location>
</feature>
<dbReference type="SUPFAM" id="SSF46626">
    <property type="entry name" value="Cytochrome c"/>
    <property type="match status" value="1"/>
</dbReference>
<evidence type="ECO:0000259" key="6">
    <source>
        <dbReference type="PROSITE" id="PS51007"/>
    </source>
</evidence>
<feature type="domain" description="Cytochrome c" evidence="6">
    <location>
        <begin position="867"/>
        <end position="999"/>
    </location>
</feature>
<dbReference type="SUPFAM" id="SSF50952">
    <property type="entry name" value="Soluble quinoprotein glucose dehydrogenase"/>
    <property type="match status" value="1"/>
</dbReference>
<dbReference type="InterPro" id="IPR011989">
    <property type="entry name" value="ARM-like"/>
</dbReference>
<dbReference type="InterPro" id="IPR011042">
    <property type="entry name" value="6-blade_b-propeller_TolB-like"/>
</dbReference>
<dbReference type="PANTHER" id="PTHR33546">
    <property type="entry name" value="LARGE, MULTIFUNCTIONAL SECRETED PROTEIN-RELATED"/>
    <property type="match status" value="1"/>
</dbReference>
<dbReference type="NCBIfam" id="TIGR02604">
    <property type="entry name" value="Piru_Ver_Nterm"/>
    <property type="match status" value="1"/>
</dbReference>
<dbReference type="Gene3D" id="2.120.10.30">
    <property type="entry name" value="TolB, C-terminal domain"/>
    <property type="match status" value="1"/>
</dbReference>
<dbReference type="Proteomes" id="UP000003688">
    <property type="component" value="Unassembled WGS sequence"/>
</dbReference>
<dbReference type="AlphaFoldDB" id="B9XCU2"/>
<dbReference type="InterPro" id="IPR013427">
    <property type="entry name" value="Haem-bd_dom_put"/>
</dbReference>
<dbReference type="PROSITE" id="PS51007">
    <property type="entry name" value="CYTC"/>
    <property type="match status" value="1"/>
</dbReference>
<evidence type="ECO:0000256" key="4">
    <source>
        <dbReference type="PROSITE-ProRule" id="PRU00433"/>
    </source>
</evidence>
<keyword evidence="5" id="KW-0732">Signal</keyword>
<reference evidence="7 8" key="1">
    <citation type="journal article" date="2011" name="J. Bacteriol.">
        <title>Genome sequence of 'Pedosphaera parvula' Ellin514, an aerobic Verrucomicrobial isolate from pasture soil.</title>
        <authorList>
            <person name="Kant R."/>
            <person name="van Passel M.W."/>
            <person name="Sangwan P."/>
            <person name="Palva A."/>
            <person name="Lucas S."/>
            <person name="Copeland A."/>
            <person name="Lapidus A."/>
            <person name="Glavina Del Rio T."/>
            <person name="Dalin E."/>
            <person name="Tice H."/>
            <person name="Bruce D."/>
            <person name="Goodwin L."/>
            <person name="Pitluck S."/>
            <person name="Chertkov O."/>
            <person name="Larimer F.W."/>
            <person name="Land M.L."/>
            <person name="Hauser L."/>
            <person name="Brettin T.S."/>
            <person name="Detter J.C."/>
            <person name="Han S."/>
            <person name="de Vos W.M."/>
            <person name="Janssen P.H."/>
            <person name="Smidt H."/>
        </authorList>
    </citation>
    <scope>NUCLEOTIDE SEQUENCE [LARGE SCALE GENOMIC DNA]</scope>
    <source>
        <strain evidence="7 8">Ellin514</strain>
    </source>
</reference>
<dbReference type="InterPro" id="IPR011041">
    <property type="entry name" value="Quinoprot_gluc/sorb_DH_b-prop"/>
</dbReference>
<evidence type="ECO:0000313" key="8">
    <source>
        <dbReference type="Proteomes" id="UP000003688"/>
    </source>
</evidence>
<gene>
    <name evidence="7" type="ORF">Cflav_PD4923</name>
</gene>
<keyword evidence="2 4" id="KW-0479">Metal-binding</keyword>
<keyword evidence="8" id="KW-1185">Reference proteome</keyword>
<keyword evidence="3 4" id="KW-0408">Iron</keyword>
<dbReference type="InterPro" id="IPR013428">
    <property type="entry name" value="Membrane-bound_put_N"/>
</dbReference>